<protein>
    <recommendedName>
        <fullName evidence="4">Fimbrial protein</fullName>
    </recommendedName>
</protein>
<gene>
    <name evidence="2" type="ORF">WP8W18C01_03400</name>
</gene>
<reference evidence="2 3" key="1">
    <citation type="submission" date="2019-12" db="EMBL/GenBank/DDBJ databases">
        <title>complete genome sequences of Pseudomonas putida str. WP8-W18-CRE-01 isolated from wastewater treatment plant effluent.</title>
        <authorList>
            <person name="Sekizuka T."/>
            <person name="Itokawa K."/>
            <person name="Yatsu K."/>
            <person name="Inamine Y."/>
            <person name="Kuroda M."/>
        </authorList>
    </citation>
    <scope>NUCLEOTIDE SEQUENCE [LARGE SCALE GENOMIC DNA]</scope>
    <source>
        <strain evidence="2 3">WP8-W18-CRE-01</strain>
    </source>
</reference>
<organism evidence="2 3">
    <name type="scientific">Pseudomonas putida</name>
    <name type="common">Arthrobacter siderocapsulatus</name>
    <dbReference type="NCBI Taxonomy" id="303"/>
    <lineage>
        <taxon>Bacteria</taxon>
        <taxon>Pseudomonadati</taxon>
        <taxon>Pseudomonadota</taxon>
        <taxon>Gammaproteobacteria</taxon>
        <taxon>Pseudomonadales</taxon>
        <taxon>Pseudomonadaceae</taxon>
        <taxon>Pseudomonas</taxon>
    </lineage>
</organism>
<dbReference type="PANTHER" id="PTHR40278">
    <property type="entry name" value="DNA UTILIZATION PROTEIN HOFN"/>
    <property type="match status" value="1"/>
</dbReference>
<evidence type="ECO:0000256" key="1">
    <source>
        <dbReference type="SAM" id="Phobius"/>
    </source>
</evidence>
<dbReference type="InterPro" id="IPR052534">
    <property type="entry name" value="Extracell_DNA_Util/SecSys_Comp"/>
</dbReference>
<evidence type="ECO:0000313" key="2">
    <source>
        <dbReference type="EMBL" id="BBT37999.1"/>
    </source>
</evidence>
<keyword evidence="1" id="KW-0472">Membrane</keyword>
<dbReference type="Pfam" id="PF05137">
    <property type="entry name" value="PilN"/>
    <property type="match status" value="1"/>
</dbReference>
<evidence type="ECO:0000313" key="3">
    <source>
        <dbReference type="Proteomes" id="UP000515680"/>
    </source>
</evidence>
<keyword evidence="1" id="KW-0812">Transmembrane</keyword>
<dbReference type="AlphaFoldDB" id="A0A6S5TTU2"/>
<dbReference type="EMBL" id="AP022227">
    <property type="protein sequence ID" value="BBT37999.1"/>
    <property type="molecule type" value="Genomic_DNA"/>
</dbReference>
<dbReference type="RefSeq" id="WP_090343357.1">
    <property type="nucleotide sequence ID" value="NZ_AP022055.1"/>
</dbReference>
<accession>A0A6S5TTU2</accession>
<evidence type="ECO:0008006" key="4">
    <source>
        <dbReference type="Google" id="ProtNLM"/>
    </source>
</evidence>
<keyword evidence="1" id="KW-1133">Transmembrane helix</keyword>
<sequence>MLRLNLLPWRERQRLAAVRRFKLAVLASVLVAFCGVMLLDHMARQRLQSQELAIAQSQALLQEQQAELARIDGLRERREAVQAQSSALARLRADQGLPLVVFAELERAMPEGLSLSELTLQENRVQVLGLAASPAVLAQLMRALEQSAVLQGLELKRLRNVPAGEEFLLLAQVPVSWS</sequence>
<proteinExistence type="predicted"/>
<name>A0A6S5TTU2_PSEPU</name>
<dbReference type="InterPro" id="IPR007813">
    <property type="entry name" value="PilN"/>
</dbReference>
<dbReference type="PANTHER" id="PTHR40278:SF1">
    <property type="entry name" value="DNA UTILIZATION PROTEIN HOFN"/>
    <property type="match status" value="1"/>
</dbReference>
<dbReference type="Proteomes" id="UP000515680">
    <property type="component" value="Chromosome"/>
</dbReference>
<feature type="transmembrane region" description="Helical" evidence="1">
    <location>
        <begin position="21"/>
        <end position="39"/>
    </location>
</feature>